<dbReference type="PANTHER" id="PTHR35332:SF2">
    <property type="entry name" value="REGULATION OF ENOLASE PROTEIN 1"/>
    <property type="match status" value="1"/>
</dbReference>
<name>A0A0D1Z951_9PEZI</name>
<dbReference type="STRING" id="253628.A0A0D1Z951"/>
<sequence length="228" mass="25290">MSSTMTDSFTPVNTSTQVGWPAPKTFKLSTPPKTDIYAAPAHGYVWTAPILFRKIDTSSFTRARVTLSFVWKTVYDQGGMILAFPTKENPNPDASNANRKELHPQWVKAGIEINDGKPWASTVARENWADWSLSAPPAGVVQKATDVGATEGFVKATIEFERHKGALFVYVQGPGGEDRSMIREPQWVFLDERGETEAWLGVYCCSPDPKGERNGMPLEVTFEDFEIA</sequence>
<evidence type="ECO:0000313" key="2">
    <source>
        <dbReference type="Proteomes" id="UP000053259"/>
    </source>
</evidence>
<dbReference type="InParanoid" id="A0A0D1Z951"/>
<protein>
    <submittedName>
        <fullName evidence="1">Uncharacterized protein</fullName>
    </submittedName>
</protein>
<gene>
    <name evidence="1" type="ORF">PV09_00374</name>
</gene>
<dbReference type="AlphaFoldDB" id="A0A0D1Z951"/>
<dbReference type="InterPro" id="IPR009784">
    <property type="entry name" value="DUF1349"/>
</dbReference>
<dbReference type="Pfam" id="PF07081">
    <property type="entry name" value="DUF1349"/>
    <property type="match status" value="1"/>
</dbReference>
<dbReference type="Proteomes" id="UP000053259">
    <property type="component" value="Unassembled WGS sequence"/>
</dbReference>
<proteinExistence type="predicted"/>
<organism evidence="1 2">
    <name type="scientific">Verruconis gallopava</name>
    <dbReference type="NCBI Taxonomy" id="253628"/>
    <lineage>
        <taxon>Eukaryota</taxon>
        <taxon>Fungi</taxon>
        <taxon>Dikarya</taxon>
        <taxon>Ascomycota</taxon>
        <taxon>Pezizomycotina</taxon>
        <taxon>Dothideomycetes</taxon>
        <taxon>Pleosporomycetidae</taxon>
        <taxon>Venturiales</taxon>
        <taxon>Sympoventuriaceae</taxon>
        <taxon>Verruconis</taxon>
    </lineage>
</organism>
<dbReference type="VEuPathDB" id="FungiDB:PV09_00374"/>
<dbReference type="GeneID" id="27308347"/>
<dbReference type="Gene3D" id="2.60.120.200">
    <property type="match status" value="1"/>
</dbReference>
<reference evidence="1 2" key="1">
    <citation type="submission" date="2015-01" db="EMBL/GenBank/DDBJ databases">
        <title>The Genome Sequence of Ochroconis gallopava CBS43764.</title>
        <authorList>
            <consortium name="The Broad Institute Genomics Platform"/>
            <person name="Cuomo C."/>
            <person name="de Hoog S."/>
            <person name="Gorbushina A."/>
            <person name="Stielow B."/>
            <person name="Teixiera M."/>
            <person name="Abouelleil A."/>
            <person name="Chapman S.B."/>
            <person name="Priest M."/>
            <person name="Young S.K."/>
            <person name="Wortman J."/>
            <person name="Nusbaum C."/>
            <person name="Birren B."/>
        </authorList>
    </citation>
    <scope>NUCLEOTIDE SEQUENCE [LARGE SCALE GENOMIC DNA]</scope>
    <source>
        <strain evidence="1 2">CBS 43764</strain>
    </source>
</reference>
<dbReference type="RefSeq" id="XP_016219366.1">
    <property type="nucleotide sequence ID" value="XM_016353109.1"/>
</dbReference>
<keyword evidence="2" id="KW-1185">Reference proteome</keyword>
<evidence type="ECO:0000313" key="1">
    <source>
        <dbReference type="EMBL" id="KIW09497.1"/>
    </source>
</evidence>
<accession>A0A0D1Z951</accession>
<dbReference type="OrthoDB" id="42525at2759"/>
<dbReference type="HOGENOM" id="CLU_077442_2_1_1"/>
<dbReference type="EMBL" id="KN847529">
    <property type="protein sequence ID" value="KIW09497.1"/>
    <property type="molecule type" value="Genomic_DNA"/>
</dbReference>
<dbReference type="PANTHER" id="PTHR35332">
    <property type="entry name" value="REGULATION OF ENOLASE PROTEIN 1"/>
    <property type="match status" value="1"/>
</dbReference>